<protein>
    <recommendedName>
        <fullName evidence="9">Lipoprotein signal peptidase</fullName>
        <ecNumber evidence="9">3.4.23.36</ecNumber>
    </recommendedName>
    <alternativeName>
        <fullName evidence="9">Prolipoprotein signal peptidase</fullName>
    </alternativeName>
    <alternativeName>
        <fullName evidence="9">Signal peptidase II</fullName>
        <shortName evidence="9">SPase II</shortName>
    </alternativeName>
</protein>
<dbReference type="InterPro" id="IPR001872">
    <property type="entry name" value="Peptidase_A8"/>
</dbReference>
<gene>
    <name evidence="9 12" type="primary">lspA</name>
    <name evidence="12" type="ORF">DGD08_03345</name>
</gene>
<organism evidence="12 13">
    <name type="scientific">Gemmatimonas aurantiaca</name>
    <dbReference type="NCBI Taxonomy" id="173480"/>
    <lineage>
        <taxon>Bacteria</taxon>
        <taxon>Pseudomonadati</taxon>
        <taxon>Gemmatimonadota</taxon>
        <taxon>Gemmatimonadia</taxon>
        <taxon>Gemmatimonadales</taxon>
        <taxon>Gemmatimonadaceae</taxon>
        <taxon>Gemmatimonas</taxon>
    </lineage>
</organism>
<dbReference type="PROSITE" id="PS00855">
    <property type="entry name" value="SPASE_II"/>
    <property type="match status" value="1"/>
</dbReference>
<evidence type="ECO:0000256" key="10">
    <source>
        <dbReference type="RuleBase" id="RU000594"/>
    </source>
</evidence>
<dbReference type="NCBIfam" id="TIGR00077">
    <property type="entry name" value="lspA"/>
    <property type="match status" value="1"/>
</dbReference>
<evidence type="ECO:0000256" key="7">
    <source>
        <dbReference type="ARBA" id="ARBA00022989"/>
    </source>
</evidence>
<comment type="catalytic activity">
    <reaction evidence="9 10">
        <text>Release of signal peptides from bacterial membrane prolipoproteins. Hydrolyzes -Xaa-Yaa-Zaa-|-(S,diacylglyceryl)Cys-, in which Xaa is hydrophobic (preferably Leu), and Yaa (Ala or Ser) and Zaa (Gly or Ala) have small, neutral side chains.</text>
        <dbReference type="EC" id="3.4.23.36"/>
    </reaction>
</comment>
<keyword evidence="4 9" id="KW-0812">Transmembrane</keyword>
<comment type="function">
    <text evidence="9 10">This protein specifically catalyzes the removal of signal peptides from prolipoproteins.</text>
</comment>
<evidence type="ECO:0000313" key="12">
    <source>
        <dbReference type="EMBL" id="HCT56229.1"/>
    </source>
</evidence>
<comment type="subcellular location">
    <subcellularLocation>
        <location evidence="9">Cell membrane</location>
        <topology evidence="9">Multi-pass membrane protein</topology>
    </subcellularLocation>
</comment>
<keyword evidence="6 9" id="KW-0378">Hydrolase</keyword>
<evidence type="ECO:0000256" key="3">
    <source>
        <dbReference type="ARBA" id="ARBA00022670"/>
    </source>
</evidence>
<dbReference type="GO" id="GO:0005886">
    <property type="term" value="C:plasma membrane"/>
    <property type="evidence" value="ECO:0007669"/>
    <property type="project" value="UniProtKB-SubCell"/>
</dbReference>
<evidence type="ECO:0000256" key="9">
    <source>
        <dbReference type="HAMAP-Rule" id="MF_00161"/>
    </source>
</evidence>
<evidence type="ECO:0000256" key="2">
    <source>
        <dbReference type="ARBA" id="ARBA00022475"/>
    </source>
</evidence>
<dbReference type="UniPathway" id="UPA00665"/>
<dbReference type="PRINTS" id="PR00781">
    <property type="entry name" value="LIPOSIGPTASE"/>
</dbReference>
<name>A0A3D4V525_9BACT</name>
<comment type="caution">
    <text evidence="9">Lacks conserved residue(s) required for the propagation of feature annotation.</text>
</comment>
<dbReference type="PANTHER" id="PTHR33695:SF1">
    <property type="entry name" value="LIPOPROTEIN SIGNAL PEPTIDASE"/>
    <property type="match status" value="1"/>
</dbReference>
<keyword evidence="3 9" id="KW-0645">Protease</keyword>
<keyword evidence="8 9" id="KW-0472">Membrane</keyword>
<evidence type="ECO:0000256" key="8">
    <source>
        <dbReference type="ARBA" id="ARBA00023136"/>
    </source>
</evidence>
<sequence length="201" mass="21713">MRCRMHAIASRASSVRKTPKRADVKLLIAVPVFLVVLILDLITKAVAVSVLAPSGAPISVIGEWFRFALVYNPGAAFGLHLGEYSRWLFMVLTGVALVVLWRLLRQSAEGDVRRLLAIALVAAGAVGNVIDRIRSELGVVDFIDIGIGLHRWPTFNVADIAVSSGAFLLAIVLWREERDEVARAAADQATLATSSRSADIS</sequence>
<dbReference type="Pfam" id="PF01252">
    <property type="entry name" value="Peptidase_A8"/>
    <property type="match status" value="1"/>
</dbReference>
<dbReference type="AlphaFoldDB" id="A0A3D4V525"/>
<reference evidence="12 13" key="1">
    <citation type="journal article" date="2018" name="Nat. Biotechnol.">
        <title>A standardized bacterial taxonomy based on genome phylogeny substantially revises the tree of life.</title>
        <authorList>
            <person name="Parks D.H."/>
            <person name="Chuvochina M."/>
            <person name="Waite D.W."/>
            <person name="Rinke C."/>
            <person name="Skarshewski A."/>
            <person name="Chaumeil P.A."/>
            <person name="Hugenholtz P."/>
        </authorList>
    </citation>
    <scope>NUCLEOTIDE SEQUENCE [LARGE SCALE GENOMIC DNA]</scope>
    <source>
        <strain evidence="12">UBA8844</strain>
    </source>
</reference>
<keyword evidence="2 9" id="KW-1003">Cell membrane</keyword>
<feature type="transmembrane region" description="Helical" evidence="9">
    <location>
        <begin position="84"/>
        <end position="103"/>
    </location>
</feature>
<keyword evidence="5 9" id="KW-0064">Aspartyl protease</keyword>
<evidence type="ECO:0000256" key="1">
    <source>
        <dbReference type="ARBA" id="ARBA00006139"/>
    </source>
</evidence>
<comment type="pathway">
    <text evidence="9">Protein modification; lipoprotein biosynthesis (signal peptide cleavage).</text>
</comment>
<dbReference type="GO" id="GO:0004190">
    <property type="term" value="F:aspartic-type endopeptidase activity"/>
    <property type="evidence" value="ECO:0007669"/>
    <property type="project" value="UniProtKB-UniRule"/>
</dbReference>
<dbReference type="EC" id="3.4.23.36" evidence="9"/>
<comment type="similarity">
    <text evidence="1 9 11">Belongs to the peptidase A8 family.</text>
</comment>
<evidence type="ECO:0000256" key="4">
    <source>
        <dbReference type="ARBA" id="ARBA00022692"/>
    </source>
</evidence>
<keyword evidence="7 9" id="KW-1133">Transmembrane helix</keyword>
<evidence type="ECO:0000256" key="11">
    <source>
        <dbReference type="RuleBase" id="RU004181"/>
    </source>
</evidence>
<comment type="caution">
    <text evidence="12">The sequence shown here is derived from an EMBL/GenBank/DDBJ whole genome shotgun (WGS) entry which is preliminary data.</text>
</comment>
<proteinExistence type="inferred from homology"/>
<evidence type="ECO:0000256" key="6">
    <source>
        <dbReference type="ARBA" id="ARBA00022801"/>
    </source>
</evidence>
<feature type="active site" evidence="9">
    <location>
        <position position="159"/>
    </location>
</feature>
<dbReference type="Proteomes" id="UP000264071">
    <property type="component" value="Unassembled WGS sequence"/>
</dbReference>
<evidence type="ECO:0000313" key="13">
    <source>
        <dbReference type="Proteomes" id="UP000264071"/>
    </source>
</evidence>
<dbReference type="PANTHER" id="PTHR33695">
    <property type="entry name" value="LIPOPROTEIN SIGNAL PEPTIDASE"/>
    <property type="match status" value="1"/>
</dbReference>
<dbReference type="HAMAP" id="MF_00161">
    <property type="entry name" value="LspA"/>
    <property type="match status" value="1"/>
</dbReference>
<dbReference type="GO" id="GO:0006508">
    <property type="term" value="P:proteolysis"/>
    <property type="evidence" value="ECO:0007669"/>
    <property type="project" value="UniProtKB-KW"/>
</dbReference>
<feature type="active site" evidence="9">
    <location>
        <position position="141"/>
    </location>
</feature>
<accession>A0A3D4V525</accession>
<evidence type="ECO:0000256" key="5">
    <source>
        <dbReference type="ARBA" id="ARBA00022750"/>
    </source>
</evidence>
<dbReference type="EMBL" id="DPIY01000004">
    <property type="protein sequence ID" value="HCT56229.1"/>
    <property type="molecule type" value="Genomic_DNA"/>
</dbReference>